<protein>
    <recommendedName>
        <fullName evidence="2">Laminin G domain-containing protein</fullName>
    </recommendedName>
</protein>
<dbReference type="GeneTree" id="ENSGT00940000155362"/>
<feature type="domain" description="Laminin G" evidence="2">
    <location>
        <begin position="1"/>
        <end position="73"/>
    </location>
</feature>
<dbReference type="PANTHER" id="PTHR15036:SF65">
    <property type="entry name" value="LAMININ SUBUNIT ALPHA-2"/>
    <property type="match status" value="1"/>
</dbReference>
<dbReference type="InterPro" id="IPR013320">
    <property type="entry name" value="ConA-like_dom_sf"/>
</dbReference>
<accession>A0A4W5P1A4</accession>
<organism evidence="3 4">
    <name type="scientific">Hucho hucho</name>
    <name type="common">huchen</name>
    <dbReference type="NCBI Taxonomy" id="62062"/>
    <lineage>
        <taxon>Eukaryota</taxon>
        <taxon>Metazoa</taxon>
        <taxon>Chordata</taxon>
        <taxon>Craniata</taxon>
        <taxon>Vertebrata</taxon>
        <taxon>Euteleostomi</taxon>
        <taxon>Actinopterygii</taxon>
        <taxon>Neopterygii</taxon>
        <taxon>Teleostei</taxon>
        <taxon>Protacanthopterygii</taxon>
        <taxon>Salmoniformes</taxon>
        <taxon>Salmonidae</taxon>
        <taxon>Salmoninae</taxon>
        <taxon>Hucho</taxon>
    </lineage>
</organism>
<dbReference type="CDD" id="cd00110">
    <property type="entry name" value="LamG"/>
    <property type="match status" value="1"/>
</dbReference>
<sequence>MPTSKSGTSPEGYTILDVDQNAYLFVGGILGSVKKVDAVKTTTFSGCMGDTYLDNKPIGLGNYREREGDCKGCVVSIRHMFGCWERPVQFDGEGYAAVNRPTRWNPNVSTVMFKFRSFSTDSMLMYFAIKDMKDFMSAELSDGRVKVSLTWAQAPARLQHQETQRRQVEIFHCGPHEETSYGGHREHRLQ</sequence>
<evidence type="ECO:0000259" key="2">
    <source>
        <dbReference type="PROSITE" id="PS50025"/>
    </source>
</evidence>
<evidence type="ECO:0000313" key="4">
    <source>
        <dbReference type="Proteomes" id="UP000314982"/>
    </source>
</evidence>
<dbReference type="Ensembl" id="ENSHHUT00000057305.1">
    <property type="protein sequence ID" value="ENSHHUP00000055380.1"/>
    <property type="gene ID" value="ENSHHUG00000033130.1"/>
</dbReference>
<reference evidence="3" key="2">
    <citation type="submission" date="2025-08" db="UniProtKB">
        <authorList>
            <consortium name="Ensembl"/>
        </authorList>
    </citation>
    <scope>IDENTIFICATION</scope>
</reference>
<keyword evidence="4" id="KW-1185">Reference proteome</keyword>
<dbReference type="PROSITE" id="PS50025">
    <property type="entry name" value="LAM_G_DOMAIN"/>
    <property type="match status" value="1"/>
</dbReference>
<comment type="caution">
    <text evidence="1">Lacks conserved residue(s) required for the propagation of feature annotation.</text>
</comment>
<dbReference type="Pfam" id="PF00054">
    <property type="entry name" value="Laminin_G_1"/>
    <property type="match status" value="2"/>
</dbReference>
<dbReference type="PANTHER" id="PTHR15036">
    <property type="entry name" value="PIKACHURIN-LIKE PROTEIN"/>
    <property type="match status" value="1"/>
</dbReference>
<dbReference type="SUPFAM" id="SSF49899">
    <property type="entry name" value="Concanavalin A-like lectins/glucanases"/>
    <property type="match status" value="2"/>
</dbReference>
<reference evidence="3" key="3">
    <citation type="submission" date="2025-09" db="UniProtKB">
        <authorList>
            <consortium name="Ensembl"/>
        </authorList>
    </citation>
    <scope>IDENTIFICATION</scope>
</reference>
<proteinExistence type="predicted"/>
<dbReference type="Proteomes" id="UP000314982">
    <property type="component" value="Unassembled WGS sequence"/>
</dbReference>
<evidence type="ECO:0000313" key="3">
    <source>
        <dbReference type="Ensembl" id="ENSHHUP00000055380.1"/>
    </source>
</evidence>
<dbReference type="Gene3D" id="2.60.120.200">
    <property type="match status" value="2"/>
</dbReference>
<reference evidence="4" key="1">
    <citation type="submission" date="2018-06" db="EMBL/GenBank/DDBJ databases">
        <title>Genome assembly of Danube salmon.</title>
        <authorList>
            <person name="Macqueen D.J."/>
            <person name="Gundappa M.K."/>
        </authorList>
    </citation>
    <scope>NUCLEOTIDE SEQUENCE [LARGE SCALE GENOMIC DNA]</scope>
</reference>
<name>A0A4W5P1A4_9TELE</name>
<dbReference type="AlphaFoldDB" id="A0A4W5P1A4"/>
<evidence type="ECO:0000256" key="1">
    <source>
        <dbReference type="PROSITE-ProRule" id="PRU00122"/>
    </source>
</evidence>
<dbReference type="InterPro" id="IPR050372">
    <property type="entry name" value="Neurexin-related_CASP"/>
</dbReference>
<dbReference type="InterPro" id="IPR001791">
    <property type="entry name" value="Laminin_G"/>
</dbReference>